<dbReference type="PANTHER" id="PTHR42692:SF1">
    <property type="entry name" value="NUCLEOTIDE PYROPHOSPHOHYDROLASE"/>
    <property type="match status" value="1"/>
</dbReference>
<dbReference type="EMBL" id="JACOOL010000006">
    <property type="protein sequence ID" value="MBC5637056.1"/>
    <property type="molecule type" value="Genomic_DNA"/>
</dbReference>
<gene>
    <name evidence="2" type="ORF">H8S33_09585</name>
</gene>
<dbReference type="InterPro" id="IPR047046">
    <property type="entry name" value="YpjD/YvdC"/>
</dbReference>
<dbReference type="InterPro" id="IPR012359">
    <property type="entry name" value="MazG-related_YpjD"/>
</dbReference>
<comment type="caution">
    <text evidence="2">The sequence shown here is derived from an EMBL/GenBank/DDBJ whole genome shotgun (WGS) entry which is preliminary data.</text>
</comment>
<protein>
    <submittedName>
        <fullName evidence="2">Nucleotide pyrophosphohydrolase</fullName>
    </submittedName>
</protein>
<dbReference type="RefSeq" id="WP_186869772.1">
    <property type="nucleotide sequence ID" value="NZ_JACOOL010000006.1"/>
</dbReference>
<sequence length="126" mass="14764">MLLEKGQIIIRTSDITTKEMQKRVDQYISQFKEGYFSPLALMARLTEEVGELAREMNHYYGEKPKKSTEKENTVEDELGDILFVIACMANSLDIDLSDAFNRSMTKFETRDKDRWTKKELQQEGRE</sequence>
<evidence type="ECO:0000313" key="3">
    <source>
        <dbReference type="Proteomes" id="UP000637359"/>
    </source>
</evidence>
<dbReference type="SUPFAM" id="SSF101386">
    <property type="entry name" value="all-alpha NTP pyrophosphatases"/>
    <property type="match status" value="1"/>
</dbReference>
<reference evidence="2" key="1">
    <citation type="submission" date="2020-08" db="EMBL/GenBank/DDBJ databases">
        <title>Genome public.</title>
        <authorList>
            <person name="Liu C."/>
            <person name="Sun Q."/>
        </authorList>
    </citation>
    <scope>NUCLEOTIDE SEQUENCE</scope>
    <source>
        <strain evidence="2">BX22</strain>
    </source>
</reference>
<proteinExistence type="predicted"/>
<evidence type="ECO:0000313" key="2">
    <source>
        <dbReference type="EMBL" id="MBC5637056.1"/>
    </source>
</evidence>
<keyword evidence="3" id="KW-1185">Reference proteome</keyword>
<dbReference type="Proteomes" id="UP000637359">
    <property type="component" value="Unassembled WGS sequence"/>
</dbReference>
<accession>A0A923RIB4</accession>
<name>A0A923RIB4_9BACI</name>
<dbReference type="Gene3D" id="1.10.287.1080">
    <property type="entry name" value="MazG-like"/>
    <property type="match status" value="1"/>
</dbReference>
<dbReference type="PANTHER" id="PTHR42692">
    <property type="entry name" value="NUCLEOTIDE PYROPHOSPHOHYDROLASE"/>
    <property type="match status" value="1"/>
</dbReference>
<dbReference type="InterPro" id="IPR004518">
    <property type="entry name" value="MazG-like_dom"/>
</dbReference>
<evidence type="ECO:0000259" key="1">
    <source>
        <dbReference type="Pfam" id="PF03819"/>
    </source>
</evidence>
<dbReference type="CDD" id="cd11531">
    <property type="entry name" value="NTP-PPase_BsYpjD"/>
    <property type="match status" value="1"/>
</dbReference>
<feature type="domain" description="NTP pyrophosphohydrolase MazG-like" evidence="1">
    <location>
        <begin position="36"/>
        <end position="115"/>
    </location>
</feature>
<organism evidence="2 3">
    <name type="scientific">Ornithinibacillus hominis</name>
    <dbReference type="NCBI Taxonomy" id="2763055"/>
    <lineage>
        <taxon>Bacteria</taxon>
        <taxon>Bacillati</taxon>
        <taxon>Bacillota</taxon>
        <taxon>Bacilli</taxon>
        <taxon>Bacillales</taxon>
        <taxon>Bacillaceae</taxon>
        <taxon>Ornithinibacillus</taxon>
    </lineage>
</organism>
<dbReference type="AlphaFoldDB" id="A0A923RIB4"/>
<dbReference type="Pfam" id="PF03819">
    <property type="entry name" value="MazG"/>
    <property type="match status" value="1"/>
</dbReference>
<dbReference type="PIRSF" id="PIRSF029904">
    <property type="entry name" value="UCP029904_pph"/>
    <property type="match status" value="1"/>
</dbReference>